<comment type="caution">
    <text evidence="3">The sequence shown here is derived from an EMBL/GenBank/DDBJ whole genome shotgun (WGS) entry which is preliminary data.</text>
</comment>
<dbReference type="Proteomes" id="UP000092600">
    <property type="component" value="Unassembled WGS sequence"/>
</dbReference>
<protein>
    <recommendedName>
        <fullName evidence="2">DUF7894 domain-containing protein</fullName>
    </recommendedName>
</protein>
<proteinExistence type="predicted"/>
<gene>
    <name evidence="3" type="ORF">ACMD2_11572</name>
</gene>
<feature type="domain" description="DUF7894" evidence="2">
    <location>
        <begin position="1"/>
        <end position="36"/>
    </location>
</feature>
<dbReference type="STRING" id="4615.A0A199UEE5"/>
<sequence>MRVASKVIVLVRDPDGFGIALADALRPAPESHLTRFDPYISRNPTSLLPFALDRSTSHLLDPSRESSPFEISLAKYGITDTSASGDLIHFVDPRGSPQVSILVLPNYAPPVAACAINEIVGSITWANFSHLPVLILPLITKTLNADHEVAHRAKSAEAITIYGAQIGDANNSADTLVSGLAVPPPSFQIRSEPLACLVQVVRVSKLPTVLLMAPSSEQQSKGSADRELEALYEIGNFLASRANLSFSKESIQDRKLEKSRGAQEPWRELYG</sequence>
<feature type="region of interest" description="Disordered" evidence="1">
    <location>
        <begin position="251"/>
        <end position="271"/>
    </location>
</feature>
<organism evidence="3 4">
    <name type="scientific">Ananas comosus</name>
    <name type="common">Pineapple</name>
    <name type="synonym">Ananas ananas</name>
    <dbReference type="NCBI Taxonomy" id="4615"/>
    <lineage>
        <taxon>Eukaryota</taxon>
        <taxon>Viridiplantae</taxon>
        <taxon>Streptophyta</taxon>
        <taxon>Embryophyta</taxon>
        <taxon>Tracheophyta</taxon>
        <taxon>Spermatophyta</taxon>
        <taxon>Magnoliopsida</taxon>
        <taxon>Liliopsida</taxon>
        <taxon>Poales</taxon>
        <taxon>Bromeliaceae</taxon>
        <taxon>Bromelioideae</taxon>
        <taxon>Ananas</taxon>
    </lineage>
</organism>
<dbReference type="Pfam" id="PF25428">
    <property type="entry name" value="DUF7894"/>
    <property type="match status" value="2"/>
</dbReference>
<dbReference type="EMBL" id="LSRQ01008391">
    <property type="protein sequence ID" value="OAY63104.1"/>
    <property type="molecule type" value="Genomic_DNA"/>
</dbReference>
<dbReference type="PANTHER" id="PTHR37221:SF1">
    <property type="entry name" value="OS02G0582400 PROTEIN"/>
    <property type="match status" value="1"/>
</dbReference>
<dbReference type="AlphaFoldDB" id="A0A199UEE5"/>
<reference evidence="3 4" key="1">
    <citation type="journal article" date="2016" name="DNA Res.">
        <title>The draft genome of MD-2 pineapple using hybrid error correction of long reads.</title>
        <authorList>
            <person name="Redwan R.M."/>
            <person name="Saidin A."/>
            <person name="Kumar S.V."/>
        </authorList>
    </citation>
    <scope>NUCLEOTIDE SEQUENCE [LARGE SCALE GENOMIC DNA]</scope>
    <source>
        <strain evidence="4">cv. MD2</strain>
        <tissue evidence="3">Leaf</tissue>
    </source>
</reference>
<name>A0A199UEE5_ANACO</name>
<evidence type="ECO:0000313" key="4">
    <source>
        <dbReference type="Proteomes" id="UP000092600"/>
    </source>
</evidence>
<dbReference type="PANTHER" id="PTHR37221">
    <property type="entry name" value="OS02G0582400 PROTEIN"/>
    <property type="match status" value="1"/>
</dbReference>
<evidence type="ECO:0000313" key="3">
    <source>
        <dbReference type="EMBL" id="OAY63104.1"/>
    </source>
</evidence>
<evidence type="ECO:0000259" key="2">
    <source>
        <dbReference type="Pfam" id="PF25428"/>
    </source>
</evidence>
<accession>A0A199UEE5</accession>
<evidence type="ECO:0000256" key="1">
    <source>
        <dbReference type="SAM" id="MobiDB-lite"/>
    </source>
</evidence>
<dbReference type="InterPro" id="IPR057216">
    <property type="entry name" value="DUF7894"/>
</dbReference>
<feature type="domain" description="DUF7894" evidence="2">
    <location>
        <begin position="63"/>
        <end position="271"/>
    </location>
</feature>